<gene>
    <name evidence="2" type="ORF">ACFPM7_14790</name>
</gene>
<dbReference type="Gene3D" id="2.30.40.10">
    <property type="entry name" value="Urease, subunit C, domain 1"/>
    <property type="match status" value="1"/>
</dbReference>
<accession>A0ABW0EPS5</accession>
<organism evidence="2 3">
    <name type="scientific">Actinokineospora guangxiensis</name>
    <dbReference type="NCBI Taxonomy" id="1490288"/>
    <lineage>
        <taxon>Bacteria</taxon>
        <taxon>Bacillati</taxon>
        <taxon>Actinomycetota</taxon>
        <taxon>Actinomycetes</taxon>
        <taxon>Pseudonocardiales</taxon>
        <taxon>Pseudonocardiaceae</taxon>
        <taxon>Actinokineospora</taxon>
    </lineage>
</organism>
<dbReference type="Gene3D" id="3.10.310.70">
    <property type="match status" value="1"/>
</dbReference>
<sequence>MIGSTAEAVFSGGVVWAGRGRRSDALAVRGGRVCALGAEALALRADTLVDLAGGFLMPAFGDGHAHPVFGGLQRQGARVSGLSSVAEVVEAVRAHAEADPGAPWIVGAGYDPTLAPDGVFDARWLDAAVPDRPVVLRAGDYHAVWCNTVALELAGASGSDVPGVVREPMGTLREWAACDLVLRLVPAGLLDLPAAARHAAAVYAACGVTWVQDAWVDLGSGIADAYRATADLRVALALRADPEQWREQRPLFGAERRRVASELVSAHTVKFFTDGVIETRTAALLEPYAHSCGHGTPVWPREELLAAAAAFDADGFQLHLHAIGDGGVRLALDAVEHAASVNPPRDRRPVITHLQLVHPDDLPRFAALGVIANMQPYWAQLDPAQTELTIPKLGAARAAAQYPIRTVAGAARLSFGSDWPVDSPRPLEGVHVAVTRQTLAGVPEGGWVPRERIDVETALAAYTEGTAYQAFAERDRGTLAVGKQADLVWLARDPTAVERPADVAVLGTWLGGRRTFG</sequence>
<dbReference type="Proteomes" id="UP001596157">
    <property type="component" value="Unassembled WGS sequence"/>
</dbReference>
<dbReference type="PANTHER" id="PTHR22642">
    <property type="entry name" value="IMIDAZOLONEPROPIONASE"/>
    <property type="match status" value="1"/>
</dbReference>
<evidence type="ECO:0000313" key="3">
    <source>
        <dbReference type="Proteomes" id="UP001596157"/>
    </source>
</evidence>
<dbReference type="Gene3D" id="3.20.20.140">
    <property type="entry name" value="Metal-dependent hydrolases"/>
    <property type="match status" value="1"/>
</dbReference>
<proteinExistence type="predicted"/>
<dbReference type="PANTHER" id="PTHR22642:SF2">
    <property type="entry name" value="PROTEIN LONG AFTER FAR-RED 3"/>
    <property type="match status" value="1"/>
</dbReference>
<dbReference type="SUPFAM" id="SSF51338">
    <property type="entry name" value="Composite domain of metallo-dependent hydrolases"/>
    <property type="match status" value="1"/>
</dbReference>
<dbReference type="GO" id="GO:0016787">
    <property type="term" value="F:hydrolase activity"/>
    <property type="evidence" value="ECO:0007669"/>
    <property type="project" value="UniProtKB-KW"/>
</dbReference>
<dbReference type="Pfam" id="PF07969">
    <property type="entry name" value="Amidohydro_3"/>
    <property type="match status" value="1"/>
</dbReference>
<dbReference type="CDD" id="cd01300">
    <property type="entry name" value="YtcJ_like"/>
    <property type="match status" value="1"/>
</dbReference>
<protein>
    <submittedName>
        <fullName evidence="2">Amidohydrolase</fullName>
        <ecNumber evidence="2">3.5.-.-</ecNumber>
    </submittedName>
</protein>
<name>A0ABW0EPS5_9PSEU</name>
<dbReference type="InterPro" id="IPR013108">
    <property type="entry name" value="Amidohydro_3"/>
</dbReference>
<evidence type="ECO:0000259" key="1">
    <source>
        <dbReference type="Pfam" id="PF07969"/>
    </source>
</evidence>
<dbReference type="EC" id="3.5.-.-" evidence="2"/>
<dbReference type="RefSeq" id="WP_378248177.1">
    <property type="nucleotide sequence ID" value="NZ_JBHSKF010000006.1"/>
</dbReference>
<dbReference type="InterPro" id="IPR011059">
    <property type="entry name" value="Metal-dep_hydrolase_composite"/>
</dbReference>
<dbReference type="SUPFAM" id="SSF51556">
    <property type="entry name" value="Metallo-dependent hydrolases"/>
    <property type="match status" value="1"/>
</dbReference>
<reference evidence="3" key="1">
    <citation type="journal article" date="2019" name="Int. J. Syst. Evol. Microbiol.">
        <title>The Global Catalogue of Microorganisms (GCM) 10K type strain sequencing project: providing services to taxonomists for standard genome sequencing and annotation.</title>
        <authorList>
            <consortium name="The Broad Institute Genomics Platform"/>
            <consortium name="The Broad Institute Genome Sequencing Center for Infectious Disease"/>
            <person name="Wu L."/>
            <person name="Ma J."/>
        </authorList>
    </citation>
    <scope>NUCLEOTIDE SEQUENCE [LARGE SCALE GENOMIC DNA]</scope>
    <source>
        <strain evidence="3">CCUG 59778</strain>
    </source>
</reference>
<comment type="caution">
    <text evidence="2">The sequence shown here is derived from an EMBL/GenBank/DDBJ whole genome shotgun (WGS) entry which is preliminary data.</text>
</comment>
<dbReference type="InterPro" id="IPR033932">
    <property type="entry name" value="YtcJ-like"/>
</dbReference>
<keyword evidence="2" id="KW-0378">Hydrolase</keyword>
<keyword evidence="3" id="KW-1185">Reference proteome</keyword>
<dbReference type="InterPro" id="IPR032466">
    <property type="entry name" value="Metal_Hydrolase"/>
</dbReference>
<evidence type="ECO:0000313" key="2">
    <source>
        <dbReference type="EMBL" id="MFC5288325.1"/>
    </source>
</evidence>
<dbReference type="EMBL" id="JBHSKF010000006">
    <property type="protein sequence ID" value="MFC5288325.1"/>
    <property type="molecule type" value="Genomic_DNA"/>
</dbReference>
<feature type="domain" description="Amidohydrolase 3" evidence="1">
    <location>
        <begin position="48"/>
        <end position="515"/>
    </location>
</feature>